<keyword evidence="3" id="KW-0328">Glycosyltransferase</keyword>
<dbReference type="Pfam" id="PF02434">
    <property type="entry name" value="Fringe"/>
    <property type="match status" value="2"/>
</dbReference>
<dbReference type="GO" id="GO:0016757">
    <property type="term" value="F:glycosyltransferase activity"/>
    <property type="evidence" value="ECO:0007669"/>
    <property type="project" value="UniProtKB-KW"/>
</dbReference>
<evidence type="ECO:0000256" key="6">
    <source>
        <dbReference type="ARBA" id="ARBA00022968"/>
    </source>
</evidence>
<proteinExistence type="inferred from homology"/>
<evidence type="ECO:0000256" key="8">
    <source>
        <dbReference type="ARBA" id="ARBA00023136"/>
    </source>
</evidence>
<keyword evidence="6" id="KW-0735">Signal-anchor</keyword>
<dbReference type="GO" id="GO:0012505">
    <property type="term" value="C:endomembrane system"/>
    <property type="evidence" value="ECO:0007669"/>
    <property type="project" value="UniProtKB-SubCell"/>
</dbReference>
<dbReference type="OrthoDB" id="8959630at2759"/>
<evidence type="ECO:0000256" key="10">
    <source>
        <dbReference type="SAM" id="Phobius"/>
    </source>
</evidence>
<keyword evidence="4" id="KW-0808">Transferase</keyword>
<feature type="domain" description="Fringe-like glycosyltransferase" evidence="11">
    <location>
        <begin position="62"/>
        <end position="96"/>
    </location>
</feature>
<comment type="caution">
    <text evidence="12">The sequence shown here is derived from an EMBL/GenBank/DDBJ whole genome shotgun (WGS) entry which is preliminary data.</text>
</comment>
<evidence type="ECO:0000256" key="5">
    <source>
        <dbReference type="ARBA" id="ARBA00022692"/>
    </source>
</evidence>
<evidence type="ECO:0000256" key="3">
    <source>
        <dbReference type="ARBA" id="ARBA00022676"/>
    </source>
</evidence>
<dbReference type="AlphaFoldDB" id="A0A1W0WI51"/>
<evidence type="ECO:0000313" key="13">
    <source>
        <dbReference type="Proteomes" id="UP000192578"/>
    </source>
</evidence>
<dbReference type="GO" id="GO:0016020">
    <property type="term" value="C:membrane"/>
    <property type="evidence" value="ECO:0007669"/>
    <property type="project" value="UniProtKB-SubCell"/>
</dbReference>
<keyword evidence="7 10" id="KW-1133">Transmembrane helix</keyword>
<evidence type="ECO:0000259" key="11">
    <source>
        <dbReference type="Pfam" id="PF02434"/>
    </source>
</evidence>
<name>A0A1W0WI51_HYPEX</name>
<sequence length="396" mass="44996">MPNENHHVGWSCGLKLKSALSWWRASYFLLIVSSFCVTTVLVVLHGLEHCCTGKFRAEFAHVTPNFLFITVKTTAANHRTRLKILLETWIKCALRVKTSSNELPVVSAIAVVSDGPLQLDLAKNVYCQAEHDSVLLQSNNTKRQFLTWQCLPALNSSQVFFNNASFCGVGHYAQSLMCKLQEELRMYFKIPKTLPAWFCHFDDDTYVNIPNLIVSLAALGDPHTLPIFVGKSPPRLTDGYNTSLHLLRWKNHHRMVTFANGPAYCMSHRLMRKMEKTILQDRHVFNLAKFARRVDPGVGDDVILSIYISEILGVPLTQMPTMYSTLDNLTLLRKTDIDHAVTLSHSSNNTFILPDSKLTSPDIISQFRLLNTFVGAHDWQRNFINLFNKTFPKMNS</sequence>
<accession>A0A1W0WI51</accession>
<keyword evidence="13" id="KW-1185">Reference proteome</keyword>
<organism evidence="12 13">
    <name type="scientific">Hypsibius exemplaris</name>
    <name type="common">Freshwater tardigrade</name>
    <dbReference type="NCBI Taxonomy" id="2072580"/>
    <lineage>
        <taxon>Eukaryota</taxon>
        <taxon>Metazoa</taxon>
        <taxon>Ecdysozoa</taxon>
        <taxon>Tardigrada</taxon>
        <taxon>Eutardigrada</taxon>
        <taxon>Parachela</taxon>
        <taxon>Hypsibioidea</taxon>
        <taxon>Hypsibiidae</taxon>
        <taxon>Hypsibius</taxon>
    </lineage>
</organism>
<evidence type="ECO:0000313" key="12">
    <source>
        <dbReference type="EMBL" id="OQV14888.1"/>
    </source>
</evidence>
<protein>
    <recommendedName>
        <fullName evidence="11">Fringe-like glycosyltransferase domain-containing protein</fullName>
    </recommendedName>
</protein>
<dbReference type="Gene3D" id="3.90.550.50">
    <property type="match status" value="1"/>
</dbReference>
<keyword evidence="5 10" id="KW-0812">Transmembrane</keyword>
<dbReference type="InterPro" id="IPR003378">
    <property type="entry name" value="Fringe-like_glycosylTrfase"/>
</dbReference>
<gene>
    <name evidence="12" type="ORF">BV898_10920</name>
</gene>
<evidence type="ECO:0000256" key="1">
    <source>
        <dbReference type="ARBA" id="ARBA00004606"/>
    </source>
</evidence>
<dbReference type="Proteomes" id="UP000192578">
    <property type="component" value="Unassembled WGS sequence"/>
</dbReference>
<feature type="transmembrane region" description="Helical" evidence="10">
    <location>
        <begin position="25"/>
        <end position="47"/>
    </location>
</feature>
<keyword evidence="8 10" id="KW-0472">Membrane</keyword>
<feature type="domain" description="Fringe-like glycosyltransferase" evidence="11">
    <location>
        <begin position="165"/>
        <end position="348"/>
    </location>
</feature>
<comment type="similarity">
    <text evidence="2">Belongs to the glycosyltransferase 31 family.</text>
</comment>
<evidence type="ECO:0000256" key="4">
    <source>
        <dbReference type="ARBA" id="ARBA00022679"/>
    </source>
</evidence>
<evidence type="ECO:0000256" key="7">
    <source>
        <dbReference type="ARBA" id="ARBA00022989"/>
    </source>
</evidence>
<evidence type="ECO:0000256" key="9">
    <source>
        <dbReference type="ARBA" id="ARBA00037847"/>
    </source>
</evidence>
<reference evidence="13" key="1">
    <citation type="submission" date="2017-01" db="EMBL/GenBank/DDBJ databases">
        <title>Comparative genomics of anhydrobiosis in the tardigrade Hypsibius dujardini.</title>
        <authorList>
            <person name="Yoshida Y."/>
            <person name="Koutsovoulos G."/>
            <person name="Laetsch D."/>
            <person name="Stevens L."/>
            <person name="Kumar S."/>
            <person name="Horikawa D."/>
            <person name="Ishino K."/>
            <person name="Komine S."/>
            <person name="Tomita M."/>
            <person name="Blaxter M."/>
            <person name="Arakawa K."/>
        </authorList>
    </citation>
    <scope>NUCLEOTIDE SEQUENCE [LARGE SCALE GENOMIC DNA]</scope>
    <source>
        <strain evidence="13">Z151</strain>
    </source>
</reference>
<evidence type="ECO:0000256" key="2">
    <source>
        <dbReference type="ARBA" id="ARBA00008661"/>
    </source>
</evidence>
<dbReference type="EMBL" id="MTYJ01000097">
    <property type="protein sequence ID" value="OQV14888.1"/>
    <property type="molecule type" value="Genomic_DNA"/>
</dbReference>
<dbReference type="PANTHER" id="PTHR10811">
    <property type="entry name" value="FRINGE-RELATED"/>
    <property type="match status" value="1"/>
</dbReference>
<comment type="subcellular location">
    <subcellularLocation>
        <location evidence="9">Endomembrane system</location>
        <topology evidence="9">Single-pass membrane protein</topology>
    </subcellularLocation>
    <subcellularLocation>
        <location evidence="1">Membrane</location>
        <topology evidence="1">Single-pass type II membrane protein</topology>
    </subcellularLocation>
</comment>